<dbReference type="Proteomes" id="UP000449547">
    <property type="component" value="Unassembled WGS sequence"/>
</dbReference>
<feature type="chain" id="PRO_5024871823" evidence="2">
    <location>
        <begin position="16"/>
        <end position="95"/>
    </location>
</feature>
<dbReference type="VEuPathDB" id="FungiDB:DIURU_001891"/>
<keyword evidence="4" id="KW-1185">Reference proteome</keyword>
<reference evidence="3 4" key="1">
    <citation type="submission" date="2019-07" db="EMBL/GenBank/DDBJ databases">
        <title>Genome assembly of two rare yeast pathogens: Diutina rugosa and Trichomonascus ciferrii.</title>
        <authorList>
            <person name="Mixao V."/>
            <person name="Saus E."/>
            <person name="Hansen A."/>
            <person name="Lass-Flor C."/>
            <person name="Gabaldon T."/>
        </authorList>
    </citation>
    <scope>NUCLEOTIDE SEQUENCE [LARGE SCALE GENOMIC DNA]</scope>
    <source>
        <strain evidence="3 4">CBS 613</strain>
    </source>
</reference>
<protein>
    <submittedName>
        <fullName evidence="3">Uncharacterized protein</fullName>
    </submittedName>
</protein>
<evidence type="ECO:0000256" key="1">
    <source>
        <dbReference type="SAM" id="MobiDB-lite"/>
    </source>
</evidence>
<gene>
    <name evidence="3" type="ORF">DIURU_001891</name>
</gene>
<dbReference type="GeneID" id="54780544"/>
<comment type="caution">
    <text evidence="3">The sequence shown here is derived from an EMBL/GenBank/DDBJ whole genome shotgun (WGS) entry which is preliminary data.</text>
</comment>
<sequence length="95" mass="10054">MRFSILVLSIGLVSAAPVIVGNVPDVHGHDIRDASLNNLIVNAKRDTDDGGHDNKRDGGEQCEDCNVSDGGHDDKRDGGEQCEDCNVGDGGHDDK</sequence>
<feature type="compositionally biased region" description="Basic and acidic residues" evidence="1">
    <location>
        <begin position="70"/>
        <end position="79"/>
    </location>
</feature>
<evidence type="ECO:0000313" key="3">
    <source>
        <dbReference type="EMBL" id="KAA8904460.1"/>
    </source>
</evidence>
<name>A0A642USJ0_DIURU</name>
<feature type="signal peptide" evidence="2">
    <location>
        <begin position="1"/>
        <end position="15"/>
    </location>
</feature>
<dbReference type="EMBL" id="SWFT01000058">
    <property type="protein sequence ID" value="KAA8904460.1"/>
    <property type="molecule type" value="Genomic_DNA"/>
</dbReference>
<feature type="compositionally biased region" description="Basic and acidic residues" evidence="1">
    <location>
        <begin position="44"/>
        <end position="59"/>
    </location>
</feature>
<accession>A0A642USJ0</accession>
<dbReference type="AlphaFoldDB" id="A0A642USJ0"/>
<feature type="region of interest" description="Disordered" evidence="1">
    <location>
        <begin position="44"/>
        <end position="95"/>
    </location>
</feature>
<proteinExistence type="predicted"/>
<keyword evidence="2" id="KW-0732">Signal</keyword>
<dbReference type="RefSeq" id="XP_034013298.1">
    <property type="nucleotide sequence ID" value="XM_034154484.1"/>
</dbReference>
<organism evidence="3 4">
    <name type="scientific">Diutina rugosa</name>
    <name type="common">Yeast</name>
    <name type="synonym">Candida rugosa</name>
    <dbReference type="NCBI Taxonomy" id="5481"/>
    <lineage>
        <taxon>Eukaryota</taxon>
        <taxon>Fungi</taxon>
        <taxon>Dikarya</taxon>
        <taxon>Ascomycota</taxon>
        <taxon>Saccharomycotina</taxon>
        <taxon>Pichiomycetes</taxon>
        <taxon>Debaryomycetaceae</taxon>
        <taxon>Diutina</taxon>
    </lineage>
</organism>
<evidence type="ECO:0000256" key="2">
    <source>
        <dbReference type="SAM" id="SignalP"/>
    </source>
</evidence>
<evidence type="ECO:0000313" key="4">
    <source>
        <dbReference type="Proteomes" id="UP000449547"/>
    </source>
</evidence>